<feature type="transmembrane region" description="Helical" evidence="7">
    <location>
        <begin position="190"/>
        <end position="210"/>
    </location>
</feature>
<name>A0A6J4TKH3_9ACTN</name>
<evidence type="ECO:0000256" key="2">
    <source>
        <dbReference type="ARBA" id="ARBA00007783"/>
    </source>
</evidence>
<evidence type="ECO:0000259" key="8">
    <source>
        <dbReference type="PROSITE" id="PS51012"/>
    </source>
</evidence>
<dbReference type="PANTHER" id="PTHR43077">
    <property type="entry name" value="TRANSPORT PERMEASE YVFS-RELATED"/>
    <property type="match status" value="1"/>
</dbReference>
<evidence type="ECO:0000256" key="3">
    <source>
        <dbReference type="ARBA" id="ARBA00022475"/>
    </source>
</evidence>
<feature type="transmembrane region" description="Helical" evidence="7">
    <location>
        <begin position="157"/>
        <end position="178"/>
    </location>
</feature>
<keyword evidence="3 7" id="KW-1003">Cell membrane</keyword>
<organism evidence="9">
    <name type="scientific">uncultured Thermoleophilia bacterium</name>
    <dbReference type="NCBI Taxonomy" id="1497501"/>
    <lineage>
        <taxon>Bacteria</taxon>
        <taxon>Bacillati</taxon>
        <taxon>Actinomycetota</taxon>
        <taxon>Thermoleophilia</taxon>
        <taxon>environmental samples</taxon>
    </lineage>
</organism>
<feature type="transmembrane region" description="Helical" evidence="7">
    <location>
        <begin position="132"/>
        <end position="151"/>
    </location>
</feature>
<sequence>MSASPAGCDAMRDVLATGPRPAAPGVLSTCAAFGWRGLLKVRRVPEQLIDVTIGPVVLLVLFTYLFGGAISGSSGAYLQFLLLAILVQAVLFTSLTSGLTLSADRTTGVVDRFRSLPIWQPAPFVGSVLADALRYVLAGTVVVLMGVVLGYEAEGGMLGVVAGLILVIVFAFALSWVFTTAGLLVRSPTALQGTAMTAMFVLIFLSNALVDPATLPGVLQTFVELNPASHLITAVRGLLGGAAEAADVLLVLGEALVLVAVFAPLTARLYGRT</sequence>
<keyword evidence="7" id="KW-0813">Transport</keyword>
<dbReference type="PROSITE" id="PS51012">
    <property type="entry name" value="ABC_TM2"/>
    <property type="match status" value="1"/>
</dbReference>
<gene>
    <name evidence="9" type="ORF">AVDCRST_MAG79-429</name>
</gene>
<evidence type="ECO:0000256" key="6">
    <source>
        <dbReference type="ARBA" id="ARBA00023136"/>
    </source>
</evidence>
<comment type="similarity">
    <text evidence="2 7">Belongs to the ABC-2 integral membrane protein family.</text>
</comment>
<dbReference type="AlphaFoldDB" id="A0A6J4TKH3"/>
<dbReference type="InterPro" id="IPR047817">
    <property type="entry name" value="ABC2_TM_bact-type"/>
</dbReference>
<keyword evidence="5 7" id="KW-1133">Transmembrane helix</keyword>
<protein>
    <recommendedName>
        <fullName evidence="7">Transport permease protein</fullName>
    </recommendedName>
</protein>
<dbReference type="InterPro" id="IPR051328">
    <property type="entry name" value="T7SS_ABC-Transporter"/>
</dbReference>
<evidence type="ECO:0000256" key="1">
    <source>
        <dbReference type="ARBA" id="ARBA00004651"/>
    </source>
</evidence>
<evidence type="ECO:0000256" key="7">
    <source>
        <dbReference type="RuleBase" id="RU361157"/>
    </source>
</evidence>
<comment type="subcellular location">
    <subcellularLocation>
        <location evidence="1 7">Cell membrane</location>
        <topology evidence="1 7">Multi-pass membrane protein</topology>
    </subcellularLocation>
</comment>
<evidence type="ECO:0000256" key="4">
    <source>
        <dbReference type="ARBA" id="ARBA00022692"/>
    </source>
</evidence>
<dbReference type="PANTHER" id="PTHR43077:SF8">
    <property type="entry name" value="DOXORUBICIN RESISTANCE ABC TRANSPORTER PERMEASE PROTEIN DRRB"/>
    <property type="match status" value="1"/>
</dbReference>
<dbReference type="GO" id="GO:0140359">
    <property type="term" value="F:ABC-type transporter activity"/>
    <property type="evidence" value="ECO:0007669"/>
    <property type="project" value="InterPro"/>
</dbReference>
<evidence type="ECO:0000313" key="9">
    <source>
        <dbReference type="EMBL" id="CAA9524788.1"/>
    </source>
</evidence>
<dbReference type="PIRSF" id="PIRSF006648">
    <property type="entry name" value="DrrB"/>
    <property type="match status" value="1"/>
</dbReference>
<feature type="transmembrane region" description="Helical" evidence="7">
    <location>
        <begin position="51"/>
        <end position="70"/>
    </location>
</feature>
<dbReference type="Pfam" id="PF01061">
    <property type="entry name" value="ABC2_membrane"/>
    <property type="match status" value="1"/>
</dbReference>
<dbReference type="InterPro" id="IPR000412">
    <property type="entry name" value="ABC_2_transport"/>
</dbReference>
<dbReference type="EMBL" id="CADCWC010000080">
    <property type="protein sequence ID" value="CAA9524788.1"/>
    <property type="molecule type" value="Genomic_DNA"/>
</dbReference>
<keyword evidence="6 7" id="KW-0472">Membrane</keyword>
<dbReference type="GO" id="GO:0043190">
    <property type="term" value="C:ATP-binding cassette (ABC) transporter complex"/>
    <property type="evidence" value="ECO:0007669"/>
    <property type="project" value="InterPro"/>
</dbReference>
<feature type="transmembrane region" description="Helical" evidence="7">
    <location>
        <begin position="76"/>
        <end position="95"/>
    </location>
</feature>
<keyword evidence="4 7" id="KW-0812">Transmembrane</keyword>
<proteinExistence type="inferred from homology"/>
<feature type="transmembrane region" description="Helical" evidence="7">
    <location>
        <begin position="21"/>
        <end position="39"/>
    </location>
</feature>
<dbReference type="InterPro" id="IPR013525">
    <property type="entry name" value="ABC2_TM"/>
</dbReference>
<feature type="transmembrane region" description="Helical" evidence="7">
    <location>
        <begin position="248"/>
        <end position="270"/>
    </location>
</feature>
<accession>A0A6J4TKH3</accession>
<feature type="domain" description="ABC transmembrane type-2" evidence="8">
    <location>
        <begin position="46"/>
        <end position="273"/>
    </location>
</feature>
<evidence type="ECO:0000256" key="5">
    <source>
        <dbReference type="ARBA" id="ARBA00022989"/>
    </source>
</evidence>
<reference evidence="9" key="1">
    <citation type="submission" date="2020-02" db="EMBL/GenBank/DDBJ databases">
        <authorList>
            <person name="Meier V. D."/>
        </authorList>
    </citation>
    <scope>NUCLEOTIDE SEQUENCE</scope>
    <source>
        <strain evidence="9">AVDCRST_MAG79</strain>
    </source>
</reference>